<evidence type="ECO:0000256" key="9">
    <source>
        <dbReference type="SAM" id="Phobius"/>
    </source>
</evidence>
<dbReference type="PANTHER" id="PTHR14360">
    <property type="entry name" value="PROTEIN FMP32, MITOCHONDRIAL"/>
    <property type="match status" value="1"/>
</dbReference>
<evidence type="ECO:0000256" key="2">
    <source>
        <dbReference type="ARBA" id="ARBA00004370"/>
    </source>
</evidence>
<dbReference type="AlphaFoldDB" id="A0A0U5FR52"/>
<evidence type="ECO:0000256" key="7">
    <source>
        <dbReference type="ARBA" id="ARBA00023136"/>
    </source>
</evidence>
<keyword evidence="3 9" id="KW-0812">Transmembrane</keyword>
<keyword evidence="11" id="KW-1185">Reference proteome</keyword>
<dbReference type="OrthoDB" id="5424147at2759"/>
<gene>
    <name evidence="10" type="ORF">ASPCAL01265</name>
</gene>
<feature type="compositionally biased region" description="Basic and acidic residues" evidence="8">
    <location>
        <begin position="211"/>
        <end position="225"/>
    </location>
</feature>
<sequence>MICIDETTIEFPRGSFTAYVTSRHVLGESASRRQLAAGKKVVFDCFTSTSQTSYLSYSLLPLDHQRQFLIMASPRLPFLYPNLMRAVKSCEPSTYRSMRVASPNARPPPRSHASQARFHTSHRHNQGTIQRRYGPAVDPNMPPPNRPKDEAASEQGQAQAQLQMNAPSEKKVEGDTTPEQSQTISQTQPQPQPQPREQNDSSAPQSEPQPDTEKPAQSTERRGVNEDDELDPDEEEPVQEIVHQTKQASSASEEHIHEEQTTAPKLDGNPLEGVLHMPSPSSYLTPTTPTPHMAPPPYVHHFDTYTLVRDLANNGFSDKQSETIMKAIRKILQNNLDFANQNLTSKSDVENETYLFKAACSELQSSLQTARNSEIQRQRASRTSLEHEADILSQRTNQELSGLKDDIKGMFNDHKMTVRELQRSIDTSVQELNYKITVSLNSDSKSEIEGLRWILTRRAALAIAISAFMILLFLRYSSTQRSQNGAEKKKEAPPKEAPEPRPSSEHTPTPQESLPVAHLSESLG</sequence>
<feature type="compositionally biased region" description="Low complexity" evidence="8">
    <location>
        <begin position="177"/>
        <end position="189"/>
    </location>
</feature>
<reference evidence="11" key="1">
    <citation type="journal article" date="2016" name="Genome Announc.">
        <title>Draft genome sequences of fungus Aspergillus calidoustus.</title>
        <authorList>
            <person name="Horn F."/>
            <person name="Linde J."/>
            <person name="Mattern D.J."/>
            <person name="Walther G."/>
            <person name="Guthke R."/>
            <person name="Scherlach K."/>
            <person name="Martin K."/>
            <person name="Brakhage A.A."/>
            <person name="Petzke L."/>
            <person name="Valiante V."/>
        </authorList>
    </citation>
    <scope>NUCLEOTIDE SEQUENCE [LARGE SCALE GENOMIC DNA]</scope>
    <source>
        <strain evidence="11">SF006504</strain>
    </source>
</reference>
<keyword evidence="7 9" id="KW-0472">Membrane</keyword>
<comment type="subcellular location">
    <subcellularLocation>
        <location evidence="2">Membrane</location>
    </subcellularLocation>
    <subcellularLocation>
        <location evidence="1">Mitochondrion</location>
    </subcellularLocation>
</comment>
<keyword evidence="6" id="KW-0496">Mitochondrion</keyword>
<dbReference type="GO" id="GO:0016020">
    <property type="term" value="C:membrane"/>
    <property type="evidence" value="ECO:0007669"/>
    <property type="project" value="UniProtKB-SubCell"/>
</dbReference>
<proteinExistence type="predicted"/>
<evidence type="ECO:0000256" key="8">
    <source>
        <dbReference type="SAM" id="MobiDB-lite"/>
    </source>
</evidence>
<evidence type="ECO:0000256" key="4">
    <source>
        <dbReference type="ARBA" id="ARBA00022989"/>
    </source>
</evidence>
<dbReference type="Gene3D" id="1.20.5.340">
    <property type="match status" value="1"/>
</dbReference>
<dbReference type="Pfam" id="PF07798">
    <property type="entry name" value="CCDC90-like"/>
    <property type="match status" value="1"/>
</dbReference>
<feature type="region of interest" description="Disordered" evidence="8">
    <location>
        <begin position="97"/>
        <end position="269"/>
    </location>
</feature>
<evidence type="ECO:0000256" key="1">
    <source>
        <dbReference type="ARBA" id="ARBA00004173"/>
    </source>
</evidence>
<dbReference type="GO" id="GO:0005739">
    <property type="term" value="C:mitochondrion"/>
    <property type="evidence" value="ECO:0007669"/>
    <property type="project" value="UniProtKB-SubCell"/>
</dbReference>
<evidence type="ECO:0008006" key="12">
    <source>
        <dbReference type="Google" id="ProtNLM"/>
    </source>
</evidence>
<evidence type="ECO:0000313" key="10">
    <source>
        <dbReference type="EMBL" id="CEL01686.1"/>
    </source>
</evidence>
<feature type="compositionally biased region" description="Polar residues" evidence="8">
    <location>
        <begin position="200"/>
        <end position="209"/>
    </location>
</feature>
<feature type="compositionally biased region" description="Low complexity" evidence="8">
    <location>
        <begin position="153"/>
        <end position="166"/>
    </location>
</feature>
<evidence type="ECO:0000256" key="6">
    <source>
        <dbReference type="ARBA" id="ARBA00023128"/>
    </source>
</evidence>
<organism evidence="10 11">
    <name type="scientific">Aspergillus calidoustus</name>
    <dbReference type="NCBI Taxonomy" id="454130"/>
    <lineage>
        <taxon>Eukaryota</taxon>
        <taxon>Fungi</taxon>
        <taxon>Dikarya</taxon>
        <taxon>Ascomycota</taxon>
        <taxon>Pezizomycotina</taxon>
        <taxon>Eurotiomycetes</taxon>
        <taxon>Eurotiomycetidae</taxon>
        <taxon>Eurotiales</taxon>
        <taxon>Aspergillaceae</taxon>
        <taxon>Aspergillus</taxon>
        <taxon>Aspergillus subgen. Nidulantes</taxon>
    </lineage>
</organism>
<dbReference type="Proteomes" id="UP000054771">
    <property type="component" value="Unassembled WGS sequence"/>
</dbReference>
<feature type="compositionally biased region" description="Acidic residues" evidence="8">
    <location>
        <begin position="226"/>
        <end position="238"/>
    </location>
</feature>
<name>A0A0U5FR52_ASPCI</name>
<evidence type="ECO:0000256" key="5">
    <source>
        <dbReference type="ARBA" id="ARBA00023054"/>
    </source>
</evidence>
<dbReference type="InterPro" id="IPR024461">
    <property type="entry name" value="CCDC90-like"/>
</dbReference>
<feature type="region of interest" description="Disordered" evidence="8">
    <location>
        <begin position="482"/>
        <end position="524"/>
    </location>
</feature>
<dbReference type="PANTHER" id="PTHR14360:SF12">
    <property type="entry name" value="MOZ PROTEIN REPRESENTS A CHROMATIN-ASSOCIATED ACETYLTRANSFERASE"/>
    <property type="match status" value="1"/>
</dbReference>
<dbReference type="EMBL" id="CDMC01000001">
    <property type="protein sequence ID" value="CEL01686.1"/>
    <property type="molecule type" value="Genomic_DNA"/>
</dbReference>
<accession>A0A0U5FR52</accession>
<feature type="compositionally biased region" description="Basic and acidic residues" evidence="8">
    <location>
        <begin position="486"/>
        <end position="504"/>
    </location>
</feature>
<dbReference type="STRING" id="454130.A0A0U5FR52"/>
<dbReference type="OMA" id="TSAFMII"/>
<keyword evidence="4 9" id="KW-1133">Transmembrane helix</keyword>
<protein>
    <recommendedName>
        <fullName evidence="12">MOZ protein represents a chromatin-associated acetyltransferase</fullName>
    </recommendedName>
</protein>
<keyword evidence="5" id="KW-0175">Coiled coil</keyword>
<evidence type="ECO:0000313" key="11">
    <source>
        <dbReference type="Proteomes" id="UP000054771"/>
    </source>
</evidence>
<evidence type="ECO:0000256" key="3">
    <source>
        <dbReference type="ARBA" id="ARBA00022692"/>
    </source>
</evidence>
<feature type="transmembrane region" description="Helical" evidence="9">
    <location>
        <begin position="455"/>
        <end position="474"/>
    </location>
</feature>